<dbReference type="AlphaFoldDB" id="A0A6C2C8K1"/>
<name>A0A6C2C8K1_9LACO</name>
<reference evidence="1 2" key="1">
    <citation type="submission" date="2019-01" db="EMBL/GenBank/DDBJ databases">
        <title>Weissella sp. nov., a novel lactic acid bacterium isolated from animal feces.</title>
        <authorList>
            <person name="Wang L.-T."/>
        </authorList>
    </citation>
    <scope>NUCLEOTIDE SEQUENCE [LARGE SCALE GENOMIC DNA]</scope>
    <source>
        <strain evidence="1 2">8H-2</strain>
    </source>
</reference>
<sequence>MRNVDPIKSWSKLFDKLKSKIMRDLHVASIGRVTNVNSNKANVQLLAKEADKDKTATIHNAYILDHVGTLNVGDIVAMVFTDLPLEDFSGDKEVYNLTISRRHSINDAIIIGKVKA</sequence>
<protein>
    <submittedName>
        <fullName evidence="1">Uncharacterized protein</fullName>
    </submittedName>
</protein>
<comment type="caution">
    <text evidence="1">The sequence shown here is derived from an EMBL/GenBank/DDBJ whole genome shotgun (WGS) entry which is preliminary data.</text>
</comment>
<dbReference type="OrthoDB" id="2311966at2"/>
<evidence type="ECO:0000313" key="1">
    <source>
        <dbReference type="EMBL" id="TYC49889.1"/>
    </source>
</evidence>
<keyword evidence="2" id="KW-1185">Reference proteome</keyword>
<proteinExistence type="predicted"/>
<accession>A0A6C2C8K1</accession>
<dbReference type="Proteomes" id="UP000371977">
    <property type="component" value="Unassembled WGS sequence"/>
</dbReference>
<dbReference type="EMBL" id="SDGZ01000013">
    <property type="protein sequence ID" value="TYC49889.1"/>
    <property type="molecule type" value="Genomic_DNA"/>
</dbReference>
<gene>
    <name evidence="1" type="ORF">ESZ50_04675</name>
</gene>
<organism evidence="1 2">
    <name type="scientific">Weissella muntiaci</name>
    <dbReference type="NCBI Taxonomy" id="2508881"/>
    <lineage>
        <taxon>Bacteria</taxon>
        <taxon>Bacillati</taxon>
        <taxon>Bacillota</taxon>
        <taxon>Bacilli</taxon>
        <taxon>Lactobacillales</taxon>
        <taxon>Lactobacillaceae</taxon>
        <taxon>Weissella</taxon>
    </lineage>
</organism>
<evidence type="ECO:0000313" key="2">
    <source>
        <dbReference type="Proteomes" id="UP000371977"/>
    </source>
</evidence>
<dbReference type="RefSeq" id="WP_148622448.1">
    <property type="nucleotide sequence ID" value="NZ_SDGZ01000013.1"/>
</dbReference>